<feature type="region of interest" description="Disordered" evidence="1">
    <location>
        <begin position="1"/>
        <end position="20"/>
    </location>
</feature>
<keyword evidence="3" id="KW-1185">Reference proteome</keyword>
<gene>
    <name evidence="2" type="ORF">PLEPLA_LOCUS6457</name>
</gene>
<name>A0A9N7TUB1_PLEPL</name>
<sequence>MEKQLPPKETQQLDHRKQQEHLQLVLTRTDPDVAHVEQSHEPTVKHEDRESAEPSRAEPSRAAPVLLCPADTGSNVRTWTRLDSPPPPPRPALTSAVAAAEQTVRSTGTDRAKGTKKLSSVSPGPESVRPDASSGAFHLRCSSNPPGEETLSKQPLGVQRDKIKVRPLTPASFLRIKKIINNNGLEQSTERAASGDVTAHLHYGNMLRDVCLMSDGSLSFLLPSLITLFPQEERKERELINYGD</sequence>
<comment type="caution">
    <text evidence="2">The sequence shown here is derived from an EMBL/GenBank/DDBJ whole genome shotgun (WGS) entry which is preliminary data.</text>
</comment>
<evidence type="ECO:0000313" key="3">
    <source>
        <dbReference type="Proteomes" id="UP001153269"/>
    </source>
</evidence>
<dbReference type="EMBL" id="CADEAL010000335">
    <property type="protein sequence ID" value="CAB1418631.1"/>
    <property type="molecule type" value="Genomic_DNA"/>
</dbReference>
<feature type="compositionally biased region" description="Basic and acidic residues" evidence="1">
    <location>
        <begin position="29"/>
        <end position="59"/>
    </location>
</feature>
<evidence type="ECO:0000256" key="1">
    <source>
        <dbReference type="SAM" id="MobiDB-lite"/>
    </source>
</evidence>
<accession>A0A9N7TUB1</accession>
<protein>
    <submittedName>
        <fullName evidence="2">Uncharacterized protein</fullName>
    </submittedName>
</protein>
<reference evidence="2" key="1">
    <citation type="submission" date="2020-03" db="EMBL/GenBank/DDBJ databases">
        <authorList>
            <person name="Weist P."/>
        </authorList>
    </citation>
    <scope>NUCLEOTIDE SEQUENCE</scope>
</reference>
<feature type="region of interest" description="Disordered" evidence="1">
    <location>
        <begin position="28"/>
        <end position="158"/>
    </location>
</feature>
<evidence type="ECO:0000313" key="2">
    <source>
        <dbReference type="EMBL" id="CAB1418631.1"/>
    </source>
</evidence>
<proteinExistence type="predicted"/>
<dbReference type="Proteomes" id="UP001153269">
    <property type="component" value="Unassembled WGS sequence"/>
</dbReference>
<organism evidence="2 3">
    <name type="scientific">Pleuronectes platessa</name>
    <name type="common">European plaice</name>
    <dbReference type="NCBI Taxonomy" id="8262"/>
    <lineage>
        <taxon>Eukaryota</taxon>
        <taxon>Metazoa</taxon>
        <taxon>Chordata</taxon>
        <taxon>Craniata</taxon>
        <taxon>Vertebrata</taxon>
        <taxon>Euteleostomi</taxon>
        <taxon>Actinopterygii</taxon>
        <taxon>Neopterygii</taxon>
        <taxon>Teleostei</taxon>
        <taxon>Neoteleostei</taxon>
        <taxon>Acanthomorphata</taxon>
        <taxon>Carangaria</taxon>
        <taxon>Pleuronectiformes</taxon>
        <taxon>Pleuronectoidei</taxon>
        <taxon>Pleuronectidae</taxon>
        <taxon>Pleuronectes</taxon>
    </lineage>
</organism>
<dbReference type="AlphaFoldDB" id="A0A9N7TUB1"/>